<sequence length="437" mass="49700">MRKQIDLIWDICLQRYRSHQFSCLPNNLPIHLVRMANMGNWTYSKAFVLLYFAVMWPSPNVYGLSKQEVAHLKRRILEIKAKIDQAILRVVRARESLSQRLVFNPQHGCSDGYSYLAHTRLCYRAYNRRKNYDQALAICQTDGGTLAMPRDIATNDFLIELKNAANRNAFFFFGLDRRNGSWNYVDGGGLRYTDWGEREPNNYGGNEECADYFPATKSVEILRNKWNDERCSRLVGFICEAVGKCPELTAPTNGAMNGSNSYGDVVTFICNTGYNLVGSSTLTCLSSLAWSGNPPTCARCSDGYSYLAHTRLCYRAYNRRKNYDQALAICQTDGGTLAMPRDIATNDFLIELKNAANRNAFFFFGLDRKNGSWNYVDGGGLRYTDWGEREPSNHGGNEECADYFPATKNVEILRNKWNDERCSRLVGFICEAGKLRS</sequence>
<name>A0A9J7HMA9_BRAFL</name>
<dbReference type="Pfam" id="PF00084">
    <property type="entry name" value="Sushi"/>
    <property type="match status" value="1"/>
</dbReference>
<dbReference type="InterPro" id="IPR000436">
    <property type="entry name" value="Sushi_SCR_CCP_dom"/>
</dbReference>
<protein>
    <submittedName>
        <fullName evidence="7">Macrophage mannose receptor 1-like</fullName>
    </submittedName>
</protein>
<dbReference type="SMART" id="SM00032">
    <property type="entry name" value="CCP"/>
    <property type="match status" value="1"/>
</dbReference>
<dbReference type="Gene3D" id="2.10.70.10">
    <property type="entry name" value="Complement Module, domain 1"/>
    <property type="match status" value="1"/>
</dbReference>
<dbReference type="InterPro" id="IPR016187">
    <property type="entry name" value="CTDL_fold"/>
</dbReference>
<keyword evidence="1" id="KW-0732">Signal</keyword>
<dbReference type="Proteomes" id="UP000001554">
    <property type="component" value="Chromosome 19"/>
</dbReference>
<dbReference type="InterPro" id="IPR050801">
    <property type="entry name" value="Ca-Dep_Lectins_ImmuneDev"/>
</dbReference>
<evidence type="ECO:0000259" key="5">
    <source>
        <dbReference type="PROSITE" id="PS50923"/>
    </source>
</evidence>
<dbReference type="SMART" id="SM00034">
    <property type="entry name" value="CLECT"/>
    <property type="match status" value="2"/>
</dbReference>
<feature type="domain" description="C-type lectin" evidence="4">
    <location>
        <begin position="309"/>
        <end position="431"/>
    </location>
</feature>
<dbReference type="CDD" id="cd00033">
    <property type="entry name" value="CCP"/>
    <property type="match status" value="1"/>
</dbReference>
<dbReference type="InterPro" id="IPR035976">
    <property type="entry name" value="Sushi/SCR/CCP_sf"/>
</dbReference>
<dbReference type="PROSITE" id="PS50923">
    <property type="entry name" value="SUSHI"/>
    <property type="match status" value="1"/>
</dbReference>
<dbReference type="Pfam" id="PF00059">
    <property type="entry name" value="Lectin_C"/>
    <property type="match status" value="2"/>
</dbReference>
<dbReference type="Gene3D" id="3.10.100.10">
    <property type="entry name" value="Mannose-Binding Protein A, subunit A"/>
    <property type="match status" value="2"/>
</dbReference>
<evidence type="ECO:0000259" key="4">
    <source>
        <dbReference type="PROSITE" id="PS50041"/>
    </source>
</evidence>
<organism evidence="6 7">
    <name type="scientific">Branchiostoma floridae</name>
    <name type="common">Florida lancelet</name>
    <name type="synonym">Amphioxus</name>
    <dbReference type="NCBI Taxonomy" id="7739"/>
    <lineage>
        <taxon>Eukaryota</taxon>
        <taxon>Metazoa</taxon>
        <taxon>Chordata</taxon>
        <taxon>Cephalochordata</taxon>
        <taxon>Leptocardii</taxon>
        <taxon>Amphioxiformes</taxon>
        <taxon>Branchiostomatidae</taxon>
        <taxon>Branchiostoma</taxon>
    </lineage>
</organism>
<reference evidence="6" key="1">
    <citation type="journal article" date="2020" name="Nat. Ecol. Evol.">
        <title>Deeply conserved synteny resolves early events in vertebrate evolution.</title>
        <authorList>
            <person name="Simakov O."/>
            <person name="Marletaz F."/>
            <person name="Yue J.X."/>
            <person name="O'Connell B."/>
            <person name="Jenkins J."/>
            <person name="Brandt A."/>
            <person name="Calef R."/>
            <person name="Tung C.H."/>
            <person name="Huang T.K."/>
            <person name="Schmutz J."/>
            <person name="Satoh N."/>
            <person name="Yu J.K."/>
            <person name="Putnam N.H."/>
            <person name="Green R.E."/>
            <person name="Rokhsar D.S."/>
        </authorList>
    </citation>
    <scope>NUCLEOTIDE SEQUENCE [LARGE SCALE GENOMIC DNA]</scope>
    <source>
        <strain evidence="6">S238N-H82</strain>
    </source>
</reference>
<evidence type="ECO:0000256" key="2">
    <source>
        <dbReference type="ARBA" id="ARBA00023157"/>
    </source>
</evidence>
<dbReference type="RefSeq" id="XP_035662200.1">
    <property type="nucleotide sequence ID" value="XM_035806307.1"/>
</dbReference>
<dbReference type="SUPFAM" id="SSF56436">
    <property type="entry name" value="C-type lectin-like"/>
    <property type="match status" value="2"/>
</dbReference>
<evidence type="ECO:0000313" key="7">
    <source>
        <dbReference type="RefSeq" id="XP_035662200.1"/>
    </source>
</evidence>
<dbReference type="GeneID" id="118406347"/>
<dbReference type="AlphaFoldDB" id="A0A9J7HMA9"/>
<dbReference type="OMA" id="DWGEREP"/>
<dbReference type="OrthoDB" id="10255512at2759"/>
<dbReference type="InterPro" id="IPR016186">
    <property type="entry name" value="C-type_lectin-like/link_sf"/>
</dbReference>
<proteinExistence type="predicted"/>
<dbReference type="PROSITE" id="PS50041">
    <property type="entry name" value="C_TYPE_LECTIN_2"/>
    <property type="match status" value="2"/>
</dbReference>
<accession>A0A9J7HMA9</accession>
<dbReference type="PANTHER" id="PTHR22801">
    <property type="entry name" value="LITHOSTATHINE"/>
    <property type="match status" value="1"/>
</dbReference>
<dbReference type="KEGG" id="bfo:118406347"/>
<keyword evidence="2 3" id="KW-1015">Disulfide bond</keyword>
<keyword evidence="6" id="KW-1185">Reference proteome</keyword>
<reference evidence="7" key="2">
    <citation type="submission" date="2025-08" db="UniProtKB">
        <authorList>
            <consortium name="RefSeq"/>
        </authorList>
    </citation>
    <scope>IDENTIFICATION</scope>
    <source>
        <strain evidence="7">S238N-H82</strain>
        <tissue evidence="7">Testes</tissue>
    </source>
</reference>
<dbReference type="SUPFAM" id="SSF57535">
    <property type="entry name" value="Complement control module/SCR domain"/>
    <property type="match status" value="1"/>
</dbReference>
<evidence type="ECO:0000313" key="6">
    <source>
        <dbReference type="Proteomes" id="UP000001554"/>
    </source>
</evidence>
<gene>
    <name evidence="7" type="primary">LOC118406347</name>
</gene>
<evidence type="ECO:0000256" key="1">
    <source>
        <dbReference type="ARBA" id="ARBA00022729"/>
    </source>
</evidence>
<feature type="domain" description="C-type lectin" evidence="4">
    <location>
        <begin position="118"/>
        <end position="240"/>
    </location>
</feature>
<dbReference type="PANTHER" id="PTHR22801:SF63">
    <property type="entry name" value="C-TYPE LECTIN DOMAIN-CONTAINING PROTEIN"/>
    <property type="match status" value="1"/>
</dbReference>
<dbReference type="InterPro" id="IPR001304">
    <property type="entry name" value="C-type_lectin-like"/>
</dbReference>
<evidence type="ECO:0000256" key="3">
    <source>
        <dbReference type="PROSITE-ProRule" id="PRU00302"/>
    </source>
</evidence>
<feature type="disulfide bond" evidence="3">
    <location>
        <begin position="270"/>
        <end position="297"/>
    </location>
</feature>
<keyword evidence="3" id="KW-0768">Sushi</keyword>
<feature type="domain" description="Sushi" evidence="5">
    <location>
        <begin position="243"/>
        <end position="299"/>
    </location>
</feature>
<comment type="caution">
    <text evidence="3">Lacks conserved residue(s) required for the propagation of feature annotation.</text>
</comment>